<dbReference type="Proteomes" id="UP001209486">
    <property type="component" value="Unassembled WGS sequence"/>
</dbReference>
<evidence type="ECO:0000256" key="3">
    <source>
        <dbReference type="PROSITE-ProRule" id="PRU00169"/>
    </source>
</evidence>
<evidence type="ECO:0000313" key="5">
    <source>
        <dbReference type="EMBL" id="MCU9969921.1"/>
    </source>
</evidence>
<dbReference type="RefSeq" id="WP_169763314.1">
    <property type="nucleotide sequence ID" value="NZ_JABCUP010000034.1"/>
</dbReference>
<name>A0A7Y0U855_9ACTO</name>
<dbReference type="InterPro" id="IPR000792">
    <property type="entry name" value="Tscrpt_reg_LuxR_C"/>
</dbReference>
<dbReference type="SUPFAM" id="SSF46894">
    <property type="entry name" value="C-terminal effector domain of the bipartite response regulators"/>
    <property type="match status" value="1"/>
</dbReference>
<dbReference type="Gene3D" id="3.40.50.2300">
    <property type="match status" value="1"/>
</dbReference>
<reference evidence="6 7" key="2">
    <citation type="submission" date="2020-04" db="EMBL/GenBank/DDBJ databases">
        <title>Antimicrobial susceptibility and clonality of vaginal-derived multi-drug resistant Mobiluncus isolates in China.</title>
        <authorList>
            <person name="Zhang X."/>
        </authorList>
    </citation>
    <scope>NUCLEOTIDE SEQUENCE [LARGE SCALE GENOMIC DNA]</scope>
    <source>
        <strain evidence="6 7">12</strain>
    </source>
</reference>
<dbReference type="Proteomes" id="UP000575397">
    <property type="component" value="Unassembled WGS sequence"/>
</dbReference>
<dbReference type="Pfam" id="PF00072">
    <property type="entry name" value="Response_reg"/>
    <property type="match status" value="1"/>
</dbReference>
<dbReference type="SMART" id="SM00448">
    <property type="entry name" value="REC"/>
    <property type="match status" value="1"/>
</dbReference>
<evidence type="ECO:0000256" key="1">
    <source>
        <dbReference type="ARBA" id="ARBA00022553"/>
    </source>
</evidence>
<dbReference type="InterPro" id="IPR011006">
    <property type="entry name" value="CheY-like_superfamily"/>
</dbReference>
<dbReference type="InterPro" id="IPR016032">
    <property type="entry name" value="Sig_transdc_resp-reg_C-effctor"/>
</dbReference>
<dbReference type="InterPro" id="IPR001789">
    <property type="entry name" value="Sig_transdc_resp-reg_receiver"/>
</dbReference>
<evidence type="ECO:0000256" key="2">
    <source>
        <dbReference type="ARBA" id="ARBA00023125"/>
    </source>
</evidence>
<evidence type="ECO:0000313" key="7">
    <source>
        <dbReference type="Proteomes" id="UP000575397"/>
    </source>
</evidence>
<proteinExistence type="predicted"/>
<dbReference type="PROSITE" id="PS50110">
    <property type="entry name" value="RESPONSE_REGULATORY"/>
    <property type="match status" value="1"/>
</dbReference>
<protein>
    <submittedName>
        <fullName evidence="6">Response regulator transcription factor</fullName>
    </submittedName>
</protein>
<dbReference type="CDD" id="cd17535">
    <property type="entry name" value="REC_NarL-like"/>
    <property type="match status" value="1"/>
</dbReference>
<reference evidence="5 8" key="1">
    <citation type="submission" date="2019-08" db="EMBL/GenBank/DDBJ databases">
        <title>Comparison of rpoB and gyrB Sequences from Mobiluncus Species and Development of a Multiplex PCR Method for Clinical Detection of Mobiluncus curtisii and Mobiluncus mulieris.</title>
        <authorList>
            <person name="Yang L."/>
            <person name="Shen Y."/>
            <person name="Xu G."/>
            <person name="Shu L.-B."/>
            <person name="Hu J."/>
            <person name="Zhang R."/>
            <person name="Wang Y."/>
            <person name="Zhou H.-W."/>
            <person name="Zhang X."/>
        </authorList>
    </citation>
    <scope>NUCLEOTIDE SEQUENCE [LARGE SCALE GENOMIC DNA]</scope>
    <source>
        <strain evidence="5 8">M26</strain>
    </source>
</reference>
<dbReference type="PANTHER" id="PTHR43214">
    <property type="entry name" value="TWO-COMPONENT RESPONSE REGULATOR"/>
    <property type="match status" value="1"/>
</dbReference>
<dbReference type="PANTHER" id="PTHR43214:SF43">
    <property type="entry name" value="TWO-COMPONENT RESPONSE REGULATOR"/>
    <property type="match status" value="1"/>
</dbReference>
<dbReference type="GO" id="GO:0000160">
    <property type="term" value="P:phosphorelay signal transduction system"/>
    <property type="evidence" value="ECO:0007669"/>
    <property type="project" value="InterPro"/>
</dbReference>
<sequence length="221" mass="24194">MKDELRILITDDDRIYRENLAILLDSIAGIRVVATAANGAQAITELAKHLVDVALVDIDMPLMDGIATARAIKESFPKTTVIMLTAFEHEDALQDSLATGVAGFLTKDVSAEDLALFIHQAHDGRQVISGKPAEMLTESYLRNQRKQVQYQDFIAKVEAMSKHLKPVLELMCQAKSNQEIASGLHLSVSTVKSYVSDILRETGCNSRSEVTLNAIKSGIVD</sequence>
<dbReference type="GO" id="GO:0006355">
    <property type="term" value="P:regulation of DNA-templated transcription"/>
    <property type="evidence" value="ECO:0007669"/>
    <property type="project" value="InterPro"/>
</dbReference>
<dbReference type="InterPro" id="IPR058245">
    <property type="entry name" value="NreC/VraR/RcsB-like_REC"/>
</dbReference>
<dbReference type="AlphaFoldDB" id="A0A7Y0U855"/>
<dbReference type="SMART" id="SM00421">
    <property type="entry name" value="HTH_LUXR"/>
    <property type="match status" value="1"/>
</dbReference>
<gene>
    <name evidence="5" type="ORF">FYZ43_11195</name>
    <name evidence="6" type="ORF">HHJ77_11295</name>
</gene>
<dbReference type="EMBL" id="VSZY01000034">
    <property type="protein sequence ID" value="MCU9969921.1"/>
    <property type="molecule type" value="Genomic_DNA"/>
</dbReference>
<evidence type="ECO:0000313" key="6">
    <source>
        <dbReference type="EMBL" id="NMX04467.1"/>
    </source>
</evidence>
<evidence type="ECO:0000313" key="8">
    <source>
        <dbReference type="Proteomes" id="UP001209486"/>
    </source>
</evidence>
<organism evidence="6 7">
    <name type="scientific">Mobiluncus mulieris</name>
    <dbReference type="NCBI Taxonomy" id="2052"/>
    <lineage>
        <taxon>Bacteria</taxon>
        <taxon>Bacillati</taxon>
        <taxon>Actinomycetota</taxon>
        <taxon>Actinomycetes</taxon>
        <taxon>Actinomycetales</taxon>
        <taxon>Actinomycetaceae</taxon>
        <taxon>Mobiluncus</taxon>
    </lineage>
</organism>
<comment type="caution">
    <text evidence="6">The sequence shown here is derived from an EMBL/GenBank/DDBJ whole genome shotgun (WGS) entry which is preliminary data.</text>
</comment>
<keyword evidence="1 3" id="KW-0597">Phosphoprotein</keyword>
<dbReference type="InterPro" id="IPR039420">
    <property type="entry name" value="WalR-like"/>
</dbReference>
<feature type="modified residue" description="4-aspartylphosphate" evidence="3">
    <location>
        <position position="57"/>
    </location>
</feature>
<dbReference type="Pfam" id="PF00196">
    <property type="entry name" value="GerE"/>
    <property type="match status" value="1"/>
</dbReference>
<dbReference type="GO" id="GO:0003677">
    <property type="term" value="F:DNA binding"/>
    <property type="evidence" value="ECO:0007669"/>
    <property type="project" value="UniProtKB-KW"/>
</dbReference>
<dbReference type="SUPFAM" id="SSF52172">
    <property type="entry name" value="CheY-like"/>
    <property type="match status" value="1"/>
</dbReference>
<keyword evidence="2" id="KW-0238">DNA-binding</keyword>
<dbReference type="EMBL" id="JABCUS010000041">
    <property type="protein sequence ID" value="NMX04467.1"/>
    <property type="molecule type" value="Genomic_DNA"/>
</dbReference>
<evidence type="ECO:0000259" key="4">
    <source>
        <dbReference type="PROSITE" id="PS50110"/>
    </source>
</evidence>
<feature type="domain" description="Response regulatory" evidence="4">
    <location>
        <begin position="6"/>
        <end position="122"/>
    </location>
</feature>
<accession>A0A7Y0U855</accession>